<dbReference type="InterPro" id="IPR005913">
    <property type="entry name" value="dTDP_dehydrorham_reduct"/>
</dbReference>
<dbReference type="Pfam" id="PF04321">
    <property type="entry name" value="RmlD_sub_bind"/>
    <property type="match status" value="1"/>
</dbReference>
<dbReference type="CDD" id="cd05254">
    <property type="entry name" value="dTDP_HR_like_SDR_e"/>
    <property type="match status" value="1"/>
</dbReference>
<reference evidence="4" key="1">
    <citation type="submission" date="2023-07" db="EMBL/GenBank/DDBJ databases">
        <title>Fictibacillus sp. isolated from freshwater pond.</title>
        <authorList>
            <person name="Kirdat K."/>
            <person name="Bhat A."/>
            <person name="Mourya A."/>
            <person name="Yadav A."/>
        </authorList>
    </citation>
    <scope>NUCLEOTIDE SEQUENCE</scope>
    <source>
        <strain evidence="4">NE201</strain>
    </source>
</reference>
<dbReference type="Proteomes" id="UP001172721">
    <property type="component" value="Unassembled WGS sequence"/>
</dbReference>
<keyword evidence="2" id="KW-0521">NADP</keyword>
<dbReference type="InterPro" id="IPR036291">
    <property type="entry name" value="NAD(P)-bd_dom_sf"/>
</dbReference>
<evidence type="ECO:0000256" key="2">
    <source>
        <dbReference type="RuleBase" id="RU364082"/>
    </source>
</evidence>
<dbReference type="RefSeq" id="WP_301164648.1">
    <property type="nucleotide sequence ID" value="NZ_JAUHTR010000001.1"/>
</dbReference>
<name>A0ABT8HS79_9BACL</name>
<evidence type="ECO:0000259" key="3">
    <source>
        <dbReference type="Pfam" id="PF04321"/>
    </source>
</evidence>
<dbReference type="Gene3D" id="3.40.50.720">
    <property type="entry name" value="NAD(P)-binding Rossmann-like Domain"/>
    <property type="match status" value="1"/>
</dbReference>
<comment type="function">
    <text evidence="2">Catalyzes the reduction of dTDP-6-deoxy-L-lyxo-4-hexulose to yield dTDP-L-rhamnose.</text>
</comment>
<dbReference type="InterPro" id="IPR029903">
    <property type="entry name" value="RmlD-like-bd"/>
</dbReference>
<protein>
    <recommendedName>
        <fullName evidence="2">dTDP-4-dehydrorhamnose reductase</fullName>
        <ecNumber evidence="2">1.1.1.133</ecNumber>
    </recommendedName>
</protein>
<comment type="caution">
    <text evidence="4">The sequence shown here is derived from an EMBL/GenBank/DDBJ whole genome shotgun (WGS) entry which is preliminary data.</text>
</comment>
<dbReference type="PANTHER" id="PTHR10491:SF4">
    <property type="entry name" value="METHIONINE ADENOSYLTRANSFERASE 2 SUBUNIT BETA"/>
    <property type="match status" value="1"/>
</dbReference>
<evidence type="ECO:0000313" key="4">
    <source>
        <dbReference type="EMBL" id="MDN4523630.1"/>
    </source>
</evidence>
<dbReference type="PANTHER" id="PTHR10491">
    <property type="entry name" value="DTDP-4-DEHYDRORHAMNOSE REDUCTASE"/>
    <property type="match status" value="1"/>
</dbReference>
<sequence length="285" mass="32585">MKILLFGGNGMAGHMIKEYLTKNTTHEVWYTIRSCSKELNSFTVDVLDINQVEASIYKLLPDVVINAVGVINDRARSNVQNAIYINSIFPHKLAQLSARTGFRLIHISTDCVFSGKRGNYKEDDDADGLTVYSKTKSLGEIDSQNSTTIRTSIIGPEIRKDGIGLFHWFMNQSGIINGYKKVLWNGVTTLELAKMINWLIDKRVYGFVHFTSPTVISKYELLILLKNIFSKDDVKIKSFNKLVNDKTLVNTRKDFLYNVPSYNQMIIEMKNWIDSSQGFYSYKYN</sequence>
<keyword evidence="5" id="KW-1185">Reference proteome</keyword>
<gene>
    <name evidence="4" type="ORF">QYB97_04055</name>
</gene>
<dbReference type="EMBL" id="JAUHTR010000001">
    <property type="protein sequence ID" value="MDN4523630.1"/>
    <property type="molecule type" value="Genomic_DNA"/>
</dbReference>
<dbReference type="EC" id="1.1.1.133" evidence="2"/>
<dbReference type="SUPFAM" id="SSF51735">
    <property type="entry name" value="NAD(P)-binding Rossmann-fold domains"/>
    <property type="match status" value="1"/>
</dbReference>
<feature type="domain" description="RmlD-like substrate binding" evidence="3">
    <location>
        <begin position="1"/>
        <end position="221"/>
    </location>
</feature>
<organism evidence="4 5">
    <name type="scientific">Fictibacillus fluitans</name>
    <dbReference type="NCBI Taxonomy" id="3058422"/>
    <lineage>
        <taxon>Bacteria</taxon>
        <taxon>Bacillati</taxon>
        <taxon>Bacillota</taxon>
        <taxon>Bacilli</taxon>
        <taxon>Bacillales</taxon>
        <taxon>Fictibacillaceae</taxon>
        <taxon>Fictibacillus</taxon>
    </lineage>
</organism>
<comment type="pathway">
    <text evidence="2">Carbohydrate biosynthesis; dTDP-L-rhamnose biosynthesis.</text>
</comment>
<keyword evidence="2" id="KW-0560">Oxidoreductase</keyword>
<accession>A0ABT8HS79</accession>
<proteinExistence type="inferred from homology"/>
<evidence type="ECO:0000256" key="1">
    <source>
        <dbReference type="ARBA" id="ARBA00010944"/>
    </source>
</evidence>
<comment type="similarity">
    <text evidence="1 2">Belongs to the dTDP-4-dehydrorhamnose reductase family.</text>
</comment>
<evidence type="ECO:0000313" key="5">
    <source>
        <dbReference type="Proteomes" id="UP001172721"/>
    </source>
</evidence>